<protein>
    <submittedName>
        <fullName evidence="2">Uncharacterized protein</fullName>
    </submittedName>
</protein>
<proteinExistence type="predicted"/>
<dbReference type="EMBL" id="JBHMBW010000004">
    <property type="protein sequence ID" value="MFB9623036.1"/>
    <property type="molecule type" value="Genomic_DNA"/>
</dbReference>
<organism evidence="2 3">
    <name type="scientific">Nonomuraea helvata</name>
    <dbReference type="NCBI Taxonomy" id="37484"/>
    <lineage>
        <taxon>Bacteria</taxon>
        <taxon>Bacillati</taxon>
        <taxon>Actinomycetota</taxon>
        <taxon>Actinomycetes</taxon>
        <taxon>Streptosporangiales</taxon>
        <taxon>Streptosporangiaceae</taxon>
        <taxon>Nonomuraea</taxon>
    </lineage>
</organism>
<comment type="caution">
    <text evidence="2">The sequence shown here is derived from an EMBL/GenBank/DDBJ whole genome shotgun (WGS) entry which is preliminary data.</text>
</comment>
<name>A0ABV5RXF7_9ACTN</name>
<feature type="chain" id="PRO_5046633487" evidence="1">
    <location>
        <begin position="37"/>
        <end position="59"/>
    </location>
</feature>
<dbReference type="Proteomes" id="UP001589532">
    <property type="component" value="Unassembled WGS sequence"/>
</dbReference>
<gene>
    <name evidence="2" type="ORF">ACFFSA_08075</name>
</gene>
<reference evidence="2 3" key="1">
    <citation type="submission" date="2024-09" db="EMBL/GenBank/DDBJ databases">
        <authorList>
            <person name="Sun Q."/>
            <person name="Mori K."/>
        </authorList>
    </citation>
    <scope>NUCLEOTIDE SEQUENCE [LARGE SCALE GENOMIC DNA]</scope>
    <source>
        <strain evidence="2 3">JCM 3143</strain>
    </source>
</reference>
<keyword evidence="3" id="KW-1185">Reference proteome</keyword>
<feature type="signal peptide" evidence="1">
    <location>
        <begin position="1"/>
        <end position="36"/>
    </location>
</feature>
<evidence type="ECO:0000313" key="2">
    <source>
        <dbReference type="EMBL" id="MFB9623036.1"/>
    </source>
</evidence>
<evidence type="ECO:0000313" key="3">
    <source>
        <dbReference type="Proteomes" id="UP001589532"/>
    </source>
</evidence>
<sequence length="59" mass="6583">MRNMFAARGVRRALALALLSITTLLTIGVASSPAYAWNPADDGWYKCHIDGVWMWCKVL</sequence>
<accession>A0ABV5RXF7</accession>
<keyword evidence="1" id="KW-0732">Signal</keyword>
<dbReference type="RefSeq" id="WP_345002429.1">
    <property type="nucleotide sequence ID" value="NZ_BAAAXV010000011.1"/>
</dbReference>
<evidence type="ECO:0000256" key="1">
    <source>
        <dbReference type="SAM" id="SignalP"/>
    </source>
</evidence>